<evidence type="ECO:0000313" key="4">
    <source>
        <dbReference type="Proteomes" id="UP000183126"/>
    </source>
</evidence>
<protein>
    <recommendedName>
        <fullName evidence="5">DUF4209 domain-containing protein</fullName>
    </recommendedName>
</protein>
<name>A0ABY0UMF7_9PSED</name>
<evidence type="ECO:0000259" key="2">
    <source>
        <dbReference type="Pfam" id="PF24098"/>
    </source>
</evidence>
<proteinExistence type="predicted"/>
<dbReference type="Pfam" id="PF13910">
    <property type="entry name" value="DUF4209"/>
    <property type="match status" value="1"/>
</dbReference>
<dbReference type="Proteomes" id="UP000183126">
    <property type="component" value="Chromosome I"/>
</dbReference>
<dbReference type="Pfam" id="PF24098">
    <property type="entry name" value="DUF7380"/>
    <property type="match status" value="1"/>
</dbReference>
<accession>A0ABY0UMF7</accession>
<feature type="domain" description="DUF7380" evidence="2">
    <location>
        <begin position="4"/>
        <end position="171"/>
    </location>
</feature>
<feature type="domain" description="DUF4209" evidence="1">
    <location>
        <begin position="494"/>
        <end position="584"/>
    </location>
</feature>
<organism evidence="3 4">
    <name type="scientific">Pseudomonas trivialis</name>
    <dbReference type="NCBI Taxonomy" id="200450"/>
    <lineage>
        <taxon>Bacteria</taxon>
        <taxon>Pseudomonadati</taxon>
        <taxon>Pseudomonadota</taxon>
        <taxon>Gammaproteobacteria</taxon>
        <taxon>Pseudomonadales</taxon>
        <taxon>Pseudomonadaceae</taxon>
        <taxon>Pseudomonas</taxon>
    </lineage>
</organism>
<dbReference type="InterPro" id="IPR055804">
    <property type="entry name" value="DUF7380"/>
</dbReference>
<keyword evidence="4" id="KW-1185">Reference proteome</keyword>
<evidence type="ECO:0000259" key="1">
    <source>
        <dbReference type="Pfam" id="PF13910"/>
    </source>
</evidence>
<sequence>MALDWQLITEETLSNLDLDSLLQGVTDCECLSFQSEISRLEKEEARWSPAQLEGLRFIGASLSMMLQATQPSEPFGPMFVMGGRRSAIPTDFPKDKLRGLQAWALALKDPELRARLLDLIWVQARSFPAALGAVDAYLESALRLESSTDWSKCLERLERSLRLSAGLGKGGAPLRLKALNEIEAMLHRHQGKDPLYLTLRLTRLLLEFKHGDPRQYAEYARAAAAAADTEKNHWRAKDYYQLAADCLRTSGDVHGEGAALRNSAESLVKESELARIQAGRGAMAAASILSDAVESMRQAPGGRERAAELHDQLLKLQKDSLDDFKSISTSIDLTEMVLNSRAAVRDKSFHDAVITLISMAAPPSIPKLIQDVKDQARVSILGSMMSSEIVNSRGRVVARAPGLDGATEDTKHDGLRWRMYSTARLGRGLNVQGAFEPARTEILAAHFPDRLDVLDLIQHSPWVPPGHIESILRALVAGFHGDMLIASYLVIPQLEAIIRHVVESMGGATSMLEPGGVQPERPLSVLLETPEALKIFGSDGVFELQGLLVDPLGTNLRNEVAHGLIDDEGLFGTDVLYAWWLLLKYCALTSKIVQRGSTDSASSETLGESAKS</sequence>
<dbReference type="InterPro" id="IPR025209">
    <property type="entry name" value="DUF4209"/>
</dbReference>
<evidence type="ECO:0008006" key="5">
    <source>
        <dbReference type="Google" id="ProtNLM"/>
    </source>
</evidence>
<gene>
    <name evidence="3" type="ORF">SAMN04490205_4064</name>
</gene>
<dbReference type="EMBL" id="LT629760">
    <property type="protein sequence ID" value="SDS91207.1"/>
    <property type="molecule type" value="Genomic_DNA"/>
</dbReference>
<reference evidence="3 4" key="1">
    <citation type="submission" date="2016-10" db="EMBL/GenBank/DDBJ databases">
        <authorList>
            <person name="Varghese N."/>
            <person name="Submissions S."/>
        </authorList>
    </citation>
    <scope>NUCLEOTIDE SEQUENCE [LARGE SCALE GENOMIC DNA]</scope>
    <source>
        <strain evidence="3 4">BS3111</strain>
    </source>
</reference>
<dbReference type="RefSeq" id="WP_162276080.1">
    <property type="nucleotide sequence ID" value="NZ_JYLK01000017.1"/>
</dbReference>
<evidence type="ECO:0000313" key="3">
    <source>
        <dbReference type="EMBL" id="SDS91207.1"/>
    </source>
</evidence>